<name>A0AAV3RNQ9_LITER</name>
<dbReference type="EMBL" id="BAABME010010347">
    <property type="protein sequence ID" value="GAA0177723.1"/>
    <property type="molecule type" value="Genomic_DNA"/>
</dbReference>
<comment type="caution">
    <text evidence="1">The sequence shown here is derived from an EMBL/GenBank/DDBJ whole genome shotgun (WGS) entry which is preliminary data.</text>
</comment>
<keyword evidence="2" id="KW-1185">Reference proteome</keyword>
<proteinExistence type="predicted"/>
<dbReference type="AlphaFoldDB" id="A0AAV3RNQ9"/>
<gene>
    <name evidence="1" type="ORF">LIER_29740</name>
</gene>
<sequence length="255" mass="29501">MDAEILRDLMNCSLTKEESKPKISLAMAKAWNCRDIRVSRMSWPILHIFFPYIKEKQRIMDNWPWCFDNHLIIMQNWARGEDPVDAPFDECKFRFHVRGLKEEYHTKEVAGKLSSSLVGCEVLELWKDKGGKKFFRINCQFECQPTHSKICEFPGREGARRGFTSFNMWCIMYGLWIKAPIKKSWVEFRLDDDTGSCSKPSLTWSGANGFSSELVAKDESGSHDFSPGFGPSLKADFTQQLALNEGEKGRRIFFL</sequence>
<evidence type="ECO:0000313" key="2">
    <source>
        <dbReference type="Proteomes" id="UP001454036"/>
    </source>
</evidence>
<evidence type="ECO:0000313" key="1">
    <source>
        <dbReference type="EMBL" id="GAA0177723.1"/>
    </source>
</evidence>
<dbReference type="Proteomes" id="UP001454036">
    <property type="component" value="Unassembled WGS sequence"/>
</dbReference>
<protein>
    <submittedName>
        <fullName evidence="1">Uncharacterized protein</fullName>
    </submittedName>
</protein>
<reference evidence="1 2" key="1">
    <citation type="submission" date="2024-01" db="EMBL/GenBank/DDBJ databases">
        <title>The complete chloroplast genome sequence of Lithospermum erythrorhizon: insights into the phylogenetic relationship among Boraginaceae species and the maternal lineages of purple gromwells.</title>
        <authorList>
            <person name="Okada T."/>
            <person name="Watanabe K."/>
        </authorList>
    </citation>
    <scope>NUCLEOTIDE SEQUENCE [LARGE SCALE GENOMIC DNA]</scope>
</reference>
<accession>A0AAV3RNQ9</accession>
<organism evidence="1 2">
    <name type="scientific">Lithospermum erythrorhizon</name>
    <name type="common">Purple gromwell</name>
    <name type="synonym">Lithospermum officinale var. erythrorhizon</name>
    <dbReference type="NCBI Taxonomy" id="34254"/>
    <lineage>
        <taxon>Eukaryota</taxon>
        <taxon>Viridiplantae</taxon>
        <taxon>Streptophyta</taxon>
        <taxon>Embryophyta</taxon>
        <taxon>Tracheophyta</taxon>
        <taxon>Spermatophyta</taxon>
        <taxon>Magnoliopsida</taxon>
        <taxon>eudicotyledons</taxon>
        <taxon>Gunneridae</taxon>
        <taxon>Pentapetalae</taxon>
        <taxon>asterids</taxon>
        <taxon>lamiids</taxon>
        <taxon>Boraginales</taxon>
        <taxon>Boraginaceae</taxon>
        <taxon>Boraginoideae</taxon>
        <taxon>Lithospermeae</taxon>
        <taxon>Lithospermum</taxon>
    </lineage>
</organism>